<feature type="signal peptide" evidence="1">
    <location>
        <begin position="1"/>
        <end position="17"/>
    </location>
</feature>
<name>A0AAV4NQU6_9ARAC</name>
<accession>A0AAV4NQU6</accession>
<sequence length="88" mass="9657">MMKAVLFMLALIAVASCFVDAGYNSYGGYDNYGYGNRGYGLGYNRYGGYGGYGSGYNRYGGYGNYGGYGSGYNRCTSQRFEVKNSYVF</sequence>
<feature type="chain" id="PRO_5043405511" evidence="1">
    <location>
        <begin position="18"/>
        <end position="88"/>
    </location>
</feature>
<keyword evidence="1" id="KW-0732">Signal</keyword>
<comment type="caution">
    <text evidence="2">The sequence shown here is derived from an EMBL/GenBank/DDBJ whole genome shotgun (WGS) entry which is preliminary data.</text>
</comment>
<dbReference type="PROSITE" id="PS51257">
    <property type="entry name" value="PROKAR_LIPOPROTEIN"/>
    <property type="match status" value="1"/>
</dbReference>
<dbReference type="AlphaFoldDB" id="A0AAV4NQU6"/>
<reference evidence="2 3" key="1">
    <citation type="submission" date="2021-06" db="EMBL/GenBank/DDBJ databases">
        <title>Caerostris darwini draft genome.</title>
        <authorList>
            <person name="Kono N."/>
            <person name="Arakawa K."/>
        </authorList>
    </citation>
    <scope>NUCLEOTIDE SEQUENCE [LARGE SCALE GENOMIC DNA]</scope>
</reference>
<organism evidence="2 3">
    <name type="scientific">Caerostris darwini</name>
    <dbReference type="NCBI Taxonomy" id="1538125"/>
    <lineage>
        <taxon>Eukaryota</taxon>
        <taxon>Metazoa</taxon>
        <taxon>Ecdysozoa</taxon>
        <taxon>Arthropoda</taxon>
        <taxon>Chelicerata</taxon>
        <taxon>Arachnida</taxon>
        <taxon>Araneae</taxon>
        <taxon>Araneomorphae</taxon>
        <taxon>Entelegynae</taxon>
        <taxon>Araneoidea</taxon>
        <taxon>Araneidae</taxon>
        <taxon>Caerostris</taxon>
    </lineage>
</organism>
<protein>
    <submittedName>
        <fullName evidence="2">Uncharacterized protein</fullName>
    </submittedName>
</protein>
<dbReference type="Proteomes" id="UP001054837">
    <property type="component" value="Unassembled WGS sequence"/>
</dbReference>
<proteinExistence type="predicted"/>
<evidence type="ECO:0000256" key="1">
    <source>
        <dbReference type="SAM" id="SignalP"/>
    </source>
</evidence>
<evidence type="ECO:0000313" key="2">
    <source>
        <dbReference type="EMBL" id="GIX86150.1"/>
    </source>
</evidence>
<evidence type="ECO:0000313" key="3">
    <source>
        <dbReference type="Proteomes" id="UP001054837"/>
    </source>
</evidence>
<gene>
    <name evidence="2" type="ORF">CDAR_614361</name>
</gene>
<dbReference type="EMBL" id="BPLQ01001861">
    <property type="protein sequence ID" value="GIX86150.1"/>
    <property type="molecule type" value="Genomic_DNA"/>
</dbReference>
<keyword evidence="3" id="KW-1185">Reference proteome</keyword>